<organism evidence="1 2">
    <name type="scientific">Stylosanthes scabra</name>
    <dbReference type="NCBI Taxonomy" id="79078"/>
    <lineage>
        <taxon>Eukaryota</taxon>
        <taxon>Viridiplantae</taxon>
        <taxon>Streptophyta</taxon>
        <taxon>Embryophyta</taxon>
        <taxon>Tracheophyta</taxon>
        <taxon>Spermatophyta</taxon>
        <taxon>Magnoliopsida</taxon>
        <taxon>eudicotyledons</taxon>
        <taxon>Gunneridae</taxon>
        <taxon>Pentapetalae</taxon>
        <taxon>rosids</taxon>
        <taxon>fabids</taxon>
        <taxon>Fabales</taxon>
        <taxon>Fabaceae</taxon>
        <taxon>Papilionoideae</taxon>
        <taxon>50 kb inversion clade</taxon>
        <taxon>dalbergioids sensu lato</taxon>
        <taxon>Dalbergieae</taxon>
        <taxon>Pterocarpus clade</taxon>
        <taxon>Stylosanthes</taxon>
    </lineage>
</organism>
<dbReference type="EMBL" id="JASCZI010122455">
    <property type="protein sequence ID" value="MED6164329.1"/>
    <property type="molecule type" value="Genomic_DNA"/>
</dbReference>
<name>A0ABU6UT98_9FABA</name>
<protein>
    <submittedName>
        <fullName evidence="1">Uncharacterized protein</fullName>
    </submittedName>
</protein>
<evidence type="ECO:0000313" key="2">
    <source>
        <dbReference type="Proteomes" id="UP001341840"/>
    </source>
</evidence>
<proteinExistence type="predicted"/>
<comment type="caution">
    <text evidence="1">The sequence shown here is derived from an EMBL/GenBank/DDBJ whole genome shotgun (WGS) entry which is preliminary data.</text>
</comment>
<reference evidence="1 2" key="1">
    <citation type="journal article" date="2023" name="Plants (Basel)">
        <title>Bridging the Gap: Combining Genomics and Transcriptomics Approaches to Understand Stylosanthes scabra, an Orphan Legume from the Brazilian Caatinga.</title>
        <authorList>
            <person name="Ferreira-Neto J.R.C."/>
            <person name="da Silva M.D."/>
            <person name="Binneck E."/>
            <person name="de Melo N.F."/>
            <person name="da Silva R.H."/>
            <person name="de Melo A.L.T.M."/>
            <person name="Pandolfi V."/>
            <person name="Bustamante F.O."/>
            <person name="Brasileiro-Vidal A.C."/>
            <person name="Benko-Iseppon A.M."/>
        </authorList>
    </citation>
    <scope>NUCLEOTIDE SEQUENCE [LARGE SCALE GENOMIC DNA]</scope>
    <source>
        <tissue evidence="1">Leaves</tissue>
    </source>
</reference>
<feature type="non-terminal residue" evidence="1">
    <location>
        <position position="55"/>
    </location>
</feature>
<evidence type="ECO:0000313" key="1">
    <source>
        <dbReference type="EMBL" id="MED6164329.1"/>
    </source>
</evidence>
<dbReference type="Proteomes" id="UP001341840">
    <property type="component" value="Unassembled WGS sequence"/>
</dbReference>
<accession>A0ABU6UT98</accession>
<sequence length="55" mass="5893">MGIVSSPILTMTSSAMPTIETKILSAIWNVSMIFFNGPSLRVSYSPKGIKLAHAP</sequence>
<keyword evidence="2" id="KW-1185">Reference proteome</keyword>
<gene>
    <name evidence="1" type="ORF">PIB30_088767</name>
</gene>